<evidence type="ECO:0000256" key="14">
    <source>
        <dbReference type="ARBA" id="ARBA00023098"/>
    </source>
</evidence>
<comment type="pathway">
    <text evidence="4">Lipid metabolism.</text>
</comment>
<dbReference type="GO" id="GO:0004605">
    <property type="term" value="F:phosphatidate cytidylyltransferase activity"/>
    <property type="evidence" value="ECO:0007669"/>
    <property type="project" value="UniProtKB-EC"/>
</dbReference>
<evidence type="ECO:0000256" key="16">
    <source>
        <dbReference type="ARBA" id="ARBA00023209"/>
    </source>
</evidence>
<feature type="transmembrane region" description="Helical" evidence="24">
    <location>
        <begin position="240"/>
        <end position="258"/>
    </location>
</feature>
<dbReference type="EMBL" id="VHJK01000001">
    <property type="protein sequence ID" value="TRD10457.1"/>
    <property type="molecule type" value="Genomic_DNA"/>
</dbReference>
<reference evidence="25 26" key="1">
    <citation type="submission" date="2019-06" db="EMBL/GenBank/DDBJ databases">
        <title>Erythrobacter insulae sp. nov., isolated from a tidal flat.</title>
        <authorList>
            <person name="Yoon J.-H."/>
        </authorList>
    </citation>
    <scope>NUCLEOTIDE SEQUENCE [LARGE SCALE GENOMIC DNA]</scope>
    <source>
        <strain evidence="25 26">JBTF-M21</strain>
    </source>
</reference>
<keyword evidence="26" id="KW-1185">Reference proteome</keyword>
<evidence type="ECO:0000313" key="25">
    <source>
        <dbReference type="EMBL" id="TRD10457.1"/>
    </source>
</evidence>
<proteinExistence type="inferred from homology"/>
<feature type="transmembrane region" description="Helical" evidence="24">
    <location>
        <begin position="156"/>
        <end position="173"/>
    </location>
</feature>
<evidence type="ECO:0000256" key="24">
    <source>
        <dbReference type="SAM" id="Phobius"/>
    </source>
</evidence>
<evidence type="ECO:0000256" key="1">
    <source>
        <dbReference type="ARBA" id="ARBA00001698"/>
    </source>
</evidence>
<accession>A0A547P8M7</accession>
<dbReference type="Proteomes" id="UP000316343">
    <property type="component" value="Unassembled WGS sequence"/>
</dbReference>
<dbReference type="OrthoDB" id="9799199at2"/>
<keyword evidence="17" id="KW-1208">Phospholipid metabolism</keyword>
<dbReference type="Pfam" id="PF01148">
    <property type="entry name" value="CTP_transf_1"/>
    <property type="match status" value="1"/>
</dbReference>
<keyword evidence="9" id="KW-0444">Lipid biosynthesis</keyword>
<evidence type="ECO:0000256" key="4">
    <source>
        <dbReference type="ARBA" id="ARBA00005189"/>
    </source>
</evidence>
<evidence type="ECO:0000256" key="12">
    <source>
        <dbReference type="ARBA" id="ARBA00022695"/>
    </source>
</evidence>
<evidence type="ECO:0000256" key="18">
    <source>
        <dbReference type="ARBA" id="ARBA00029893"/>
    </source>
</evidence>
<protein>
    <recommendedName>
        <fullName evidence="7">Phosphatidate cytidylyltransferase</fullName>
        <ecNumber evidence="6">2.7.7.41</ecNumber>
    </recommendedName>
    <alternativeName>
        <fullName evidence="20">CDP-DAG synthase</fullName>
    </alternativeName>
    <alternativeName>
        <fullName evidence="22">CDP-DG synthase</fullName>
    </alternativeName>
    <alternativeName>
        <fullName evidence="18">CDP-diacylglycerol synthase</fullName>
    </alternativeName>
    <alternativeName>
        <fullName evidence="21">CDP-diglyceride pyrophosphorylase</fullName>
    </alternativeName>
    <alternativeName>
        <fullName evidence="23">CDP-diglyceride synthase</fullName>
    </alternativeName>
    <alternativeName>
        <fullName evidence="19">CTP:phosphatidate cytidylyltransferase</fullName>
    </alternativeName>
</protein>
<evidence type="ECO:0000256" key="11">
    <source>
        <dbReference type="ARBA" id="ARBA00022692"/>
    </source>
</evidence>
<keyword evidence="10 25" id="KW-0808">Transferase</keyword>
<evidence type="ECO:0000256" key="15">
    <source>
        <dbReference type="ARBA" id="ARBA00023136"/>
    </source>
</evidence>
<evidence type="ECO:0000256" key="10">
    <source>
        <dbReference type="ARBA" id="ARBA00022679"/>
    </source>
</evidence>
<name>A0A547P8M7_9SPHN</name>
<dbReference type="EC" id="2.7.7.41" evidence="6"/>
<keyword evidence="13 24" id="KW-1133">Transmembrane helix</keyword>
<feature type="transmembrane region" description="Helical" evidence="24">
    <location>
        <begin position="114"/>
        <end position="136"/>
    </location>
</feature>
<evidence type="ECO:0000313" key="26">
    <source>
        <dbReference type="Proteomes" id="UP000316343"/>
    </source>
</evidence>
<comment type="pathway">
    <text evidence="3">Phospholipid metabolism; CDP-diacylglycerol biosynthesis; CDP-diacylglycerol from sn-glycerol 3-phosphate: step 3/3.</text>
</comment>
<evidence type="ECO:0000256" key="2">
    <source>
        <dbReference type="ARBA" id="ARBA00004651"/>
    </source>
</evidence>
<evidence type="ECO:0000256" key="5">
    <source>
        <dbReference type="ARBA" id="ARBA00010185"/>
    </source>
</evidence>
<keyword evidence="11 24" id="KW-0812">Transmembrane</keyword>
<evidence type="ECO:0000256" key="19">
    <source>
        <dbReference type="ARBA" id="ARBA00031825"/>
    </source>
</evidence>
<keyword evidence="16" id="KW-0594">Phospholipid biosynthesis</keyword>
<evidence type="ECO:0000256" key="20">
    <source>
        <dbReference type="ARBA" id="ARBA00032253"/>
    </source>
</evidence>
<keyword evidence="15 24" id="KW-0472">Membrane</keyword>
<keyword evidence="14" id="KW-0443">Lipid metabolism</keyword>
<dbReference type="AlphaFoldDB" id="A0A547P8M7"/>
<dbReference type="GO" id="GO:0016024">
    <property type="term" value="P:CDP-diacylglycerol biosynthetic process"/>
    <property type="evidence" value="ECO:0007669"/>
    <property type="project" value="TreeGrafter"/>
</dbReference>
<comment type="caution">
    <text evidence="25">The sequence shown here is derived from an EMBL/GenBank/DDBJ whole genome shotgun (WGS) entry which is preliminary data.</text>
</comment>
<evidence type="ECO:0000256" key="23">
    <source>
        <dbReference type="ARBA" id="ARBA00033406"/>
    </source>
</evidence>
<comment type="subcellular location">
    <subcellularLocation>
        <location evidence="2">Cell membrane</location>
        <topology evidence="2">Multi-pass membrane protein</topology>
    </subcellularLocation>
</comment>
<gene>
    <name evidence="25" type="ORF">FGU71_00250</name>
</gene>
<evidence type="ECO:0000256" key="7">
    <source>
        <dbReference type="ARBA" id="ARBA00019373"/>
    </source>
</evidence>
<keyword evidence="12 25" id="KW-0548">Nucleotidyltransferase</keyword>
<comment type="similarity">
    <text evidence="5">Belongs to the CDS family.</text>
</comment>
<evidence type="ECO:0000256" key="8">
    <source>
        <dbReference type="ARBA" id="ARBA00022475"/>
    </source>
</evidence>
<evidence type="ECO:0000256" key="17">
    <source>
        <dbReference type="ARBA" id="ARBA00023264"/>
    </source>
</evidence>
<feature type="transmembrane region" description="Helical" evidence="24">
    <location>
        <begin position="87"/>
        <end position="108"/>
    </location>
</feature>
<evidence type="ECO:0000256" key="6">
    <source>
        <dbReference type="ARBA" id="ARBA00012487"/>
    </source>
</evidence>
<feature type="transmembrane region" description="Helical" evidence="24">
    <location>
        <begin position="185"/>
        <end position="208"/>
    </location>
</feature>
<sequence length="260" mass="27436">MADVRQRLEELISKSLEETGGKDASARLAKGVSDLPVRLVSGIVMVLIVSAALWLGGWWWVGFVALLAGLVLWEWNRLVRAFGTSALAEVTWLFFGAAYVSAAALALIQVRMSYGPLEVLLVFLAPVVAVDVGAYFMGRAIGGPKIAPSISPSKTWAGLCGGALAASALGIGIELTDFGPAAQDGFAWFNLATAMIAGTLIAVLAQTGDFFESWMKRRAKVKDSSNLIPGHGGVFDRADGFLAVFFVLFVVAVAPAFLGL</sequence>
<evidence type="ECO:0000256" key="13">
    <source>
        <dbReference type="ARBA" id="ARBA00022989"/>
    </source>
</evidence>
<feature type="transmembrane region" description="Helical" evidence="24">
    <location>
        <begin position="35"/>
        <end position="52"/>
    </location>
</feature>
<evidence type="ECO:0000256" key="9">
    <source>
        <dbReference type="ARBA" id="ARBA00022516"/>
    </source>
</evidence>
<dbReference type="PANTHER" id="PTHR46382">
    <property type="entry name" value="PHOSPHATIDATE CYTIDYLYLTRANSFERASE"/>
    <property type="match status" value="1"/>
</dbReference>
<keyword evidence="8" id="KW-1003">Cell membrane</keyword>
<evidence type="ECO:0000256" key="22">
    <source>
        <dbReference type="ARBA" id="ARBA00032743"/>
    </source>
</evidence>
<organism evidence="25 26">
    <name type="scientific">Erythrobacter insulae</name>
    <dbReference type="NCBI Taxonomy" id="2584124"/>
    <lineage>
        <taxon>Bacteria</taxon>
        <taxon>Pseudomonadati</taxon>
        <taxon>Pseudomonadota</taxon>
        <taxon>Alphaproteobacteria</taxon>
        <taxon>Sphingomonadales</taxon>
        <taxon>Erythrobacteraceae</taxon>
        <taxon>Erythrobacter/Porphyrobacter group</taxon>
        <taxon>Erythrobacter</taxon>
    </lineage>
</organism>
<comment type="catalytic activity">
    <reaction evidence="1">
        <text>a 1,2-diacyl-sn-glycero-3-phosphate + CTP + H(+) = a CDP-1,2-diacyl-sn-glycerol + diphosphate</text>
        <dbReference type="Rhea" id="RHEA:16229"/>
        <dbReference type="ChEBI" id="CHEBI:15378"/>
        <dbReference type="ChEBI" id="CHEBI:33019"/>
        <dbReference type="ChEBI" id="CHEBI:37563"/>
        <dbReference type="ChEBI" id="CHEBI:58332"/>
        <dbReference type="ChEBI" id="CHEBI:58608"/>
        <dbReference type="EC" id="2.7.7.41"/>
    </reaction>
</comment>
<dbReference type="GO" id="GO:0005886">
    <property type="term" value="C:plasma membrane"/>
    <property type="evidence" value="ECO:0007669"/>
    <property type="project" value="UniProtKB-SubCell"/>
</dbReference>
<evidence type="ECO:0000256" key="21">
    <source>
        <dbReference type="ARBA" id="ARBA00032396"/>
    </source>
</evidence>
<dbReference type="RefSeq" id="WP_142786716.1">
    <property type="nucleotide sequence ID" value="NZ_VHJK01000001.1"/>
</dbReference>
<evidence type="ECO:0000256" key="3">
    <source>
        <dbReference type="ARBA" id="ARBA00005119"/>
    </source>
</evidence>
<dbReference type="PANTHER" id="PTHR46382:SF1">
    <property type="entry name" value="PHOSPHATIDATE CYTIDYLYLTRANSFERASE"/>
    <property type="match status" value="1"/>
</dbReference>